<feature type="non-terminal residue" evidence="1">
    <location>
        <position position="351"/>
    </location>
</feature>
<dbReference type="Proteomes" id="UP000193067">
    <property type="component" value="Unassembled WGS sequence"/>
</dbReference>
<dbReference type="OrthoDB" id="1750432at2759"/>
<sequence>MGDAMGVRCAAVLNECEPWPAGDGRLLSDEPRPLRFKASRCGDVVLIEDAYLGMSCAVSTELVRRPEFDLPGWYAVQVHGERRKQPAKEDLEGVFRFLWDELGTTSSDPGMDDHLQLNAVRPRDAPPPVQRNAAATKDFKRVIPEPIVVVVTVNGQPARTLLDSGSLADFMSTKLAHQLGITLHELDKPLPVQLAVQGSRARVSCGCKADIAYQGISERRYFDVMNLLNYDLILGTPFLSAHRMVLGFNPVKVVVGSVSSSPVVSGRTREIASRAADVLRDELDIVRQELRNYAAPICREASDAPFPPLRAINHTIPLKDPSKVYRWRPSKCPDALRPLWIEKRDAYLASG</sequence>
<evidence type="ECO:0000313" key="2">
    <source>
        <dbReference type="Proteomes" id="UP000193067"/>
    </source>
</evidence>
<gene>
    <name evidence="1" type="ORF">PYCCODRAFT_1356070</name>
</gene>
<dbReference type="SUPFAM" id="SSF50630">
    <property type="entry name" value="Acid proteases"/>
    <property type="match status" value="1"/>
</dbReference>
<keyword evidence="2" id="KW-1185">Reference proteome</keyword>
<dbReference type="Gene3D" id="2.40.70.10">
    <property type="entry name" value="Acid Proteases"/>
    <property type="match status" value="1"/>
</dbReference>
<accession>A0A1Y2I892</accession>
<proteinExistence type="predicted"/>
<organism evidence="1 2">
    <name type="scientific">Trametes coccinea (strain BRFM310)</name>
    <name type="common">Pycnoporus coccineus</name>
    <dbReference type="NCBI Taxonomy" id="1353009"/>
    <lineage>
        <taxon>Eukaryota</taxon>
        <taxon>Fungi</taxon>
        <taxon>Dikarya</taxon>
        <taxon>Basidiomycota</taxon>
        <taxon>Agaricomycotina</taxon>
        <taxon>Agaricomycetes</taxon>
        <taxon>Polyporales</taxon>
        <taxon>Polyporaceae</taxon>
        <taxon>Trametes</taxon>
    </lineage>
</organism>
<evidence type="ECO:0008006" key="3">
    <source>
        <dbReference type="Google" id="ProtNLM"/>
    </source>
</evidence>
<dbReference type="InterPro" id="IPR021109">
    <property type="entry name" value="Peptidase_aspartic_dom_sf"/>
</dbReference>
<dbReference type="CDD" id="cd00303">
    <property type="entry name" value="retropepsin_like"/>
    <property type="match status" value="1"/>
</dbReference>
<dbReference type="Pfam" id="PF08284">
    <property type="entry name" value="RVP_2"/>
    <property type="match status" value="1"/>
</dbReference>
<name>A0A1Y2I892_TRAC3</name>
<reference evidence="1 2" key="1">
    <citation type="journal article" date="2015" name="Biotechnol. Biofuels">
        <title>Enhanced degradation of softwood versus hardwood by the white-rot fungus Pycnoporus coccineus.</title>
        <authorList>
            <person name="Couturier M."/>
            <person name="Navarro D."/>
            <person name="Chevret D."/>
            <person name="Henrissat B."/>
            <person name="Piumi F."/>
            <person name="Ruiz-Duenas F.J."/>
            <person name="Martinez A.T."/>
            <person name="Grigoriev I.V."/>
            <person name="Riley R."/>
            <person name="Lipzen A."/>
            <person name="Berrin J.G."/>
            <person name="Master E.R."/>
            <person name="Rosso M.N."/>
        </authorList>
    </citation>
    <scope>NUCLEOTIDE SEQUENCE [LARGE SCALE GENOMIC DNA]</scope>
    <source>
        <strain evidence="1 2">BRFM310</strain>
    </source>
</reference>
<protein>
    <recommendedName>
        <fullName evidence="3">Aspartic peptidase DDI1-type domain-containing protein</fullName>
    </recommendedName>
</protein>
<evidence type="ECO:0000313" key="1">
    <source>
        <dbReference type="EMBL" id="OSC97345.1"/>
    </source>
</evidence>
<dbReference type="EMBL" id="KZ084153">
    <property type="protein sequence ID" value="OSC97345.1"/>
    <property type="molecule type" value="Genomic_DNA"/>
</dbReference>
<dbReference type="STRING" id="1353009.A0A1Y2I892"/>
<dbReference type="AlphaFoldDB" id="A0A1Y2I892"/>